<dbReference type="InterPro" id="IPR049517">
    <property type="entry name" value="ACX-like_C"/>
</dbReference>
<name>A0A917B8N9_9MICO</name>
<keyword evidence="5" id="KW-1185">Reference proteome</keyword>
<dbReference type="EMBL" id="BMGP01000004">
    <property type="protein sequence ID" value="GGF30650.1"/>
    <property type="molecule type" value="Genomic_DNA"/>
</dbReference>
<dbReference type="GO" id="GO:0005829">
    <property type="term" value="C:cytosol"/>
    <property type="evidence" value="ECO:0007669"/>
    <property type="project" value="TreeGrafter"/>
</dbReference>
<dbReference type="GO" id="GO:0017168">
    <property type="term" value="F:5-oxoprolinase (ATP-hydrolyzing) activity"/>
    <property type="evidence" value="ECO:0007669"/>
    <property type="project" value="TreeGrafter"/>
</dbReference>
<dbReference type="PANTHER" id="PTHR11365">
    <property type="entry name" value="5-OXOPROLINASE RELATED"/>
    <property type="match status" value="1"/>
</dbReference>
<organism evidence="4 5">
    <name type="scientific">Subtercola lobariae</name>
    <dbReference type="NCBI Taxonomy" id="1588641"/>
    <lineage>
        <taxon>Bacteria</taxon>
        <taxon>Bacillati</taxon>
        <taxon>Actinomycetota</taxon>
        <taxon>Actinomycetes</taxon>
        <taxon>Micrococcales</taxon>
        <taxon>Microbacteriaceae</taxon>
        <taxon>Subtercola</taxon>
    </lineage>
</organism>
<dbReference type="InterPro" id="IPR002821">
    <property type="entry name" value="Hydantoinase_A"/>
</dbReference>
<dbReference type="Proteomes" id="UP000598775">
    <property type="component" value="Unassembled WGS sequence"/>
</dbReference>
<dbReference type="AlphaFoldDB" id="A0A917B8N9"/>
<evidence type="ECO:0000259" key="2">
    <source>
        <dbReference type="Pfam" id="PF05378"/>
    </source>
</evidence>
<comment type="caution">
    <text evidence="4">The sequence shown here is derived from an EMBL/GenBank/DDBJ whole genome shotgun (WGS) entry which is preliminary data.</text>
</comment>
<proteinExistence type="predicted"/>
<gene>
    <name evidence="4" type="ORF">GCM10011399_24860</name>
</gene>
<dbReference type="RefSeq" id="WP_188678727.1">
    <property type="nucleotide sequence ID" value="NZ_BMGP01000004.1"/>
</dbReference>
<evidence type="ECO:0000259" key="1">
    <source>
        <dbReference type="Pfam" id="PF01968"/>
    </source>
</evidence>
<evidence type="ECO:0000259" key="3">
    <source>
        <dbReference type="Pfam" id="PF19278"/>
    </source>
</evidence>
<dbReference type="InterPro" id="IPR045079">
    <property type="entry name" value="Oxoprolinase-like"/>
</dbReference>
<feature type="domain" description="Hydantoinase/oxoprolinase N-terminal" evidence="2">
    <location>
        <begin position="4"/>
        <end position="178"/>
    </location>
</feature>
<feature type="domain" description="Hydantoinase A/oxoprolinase" evidence="1">
    <location>
        <begin position="199"/>
        <end position="489"/>
    </location>
</feature>
<feature type="domain" description="Acetophenone carboxylase-like C-terminal" evidence="3">
    <location>
        <begin position="502"/>
        <end position="674"/>
    </location>
</feature>
<evidence type="ECO:0000313" key="5">
    <source>
        <dbReference type="Proteomes" id="UP000598775"/>
    </source>
</evidence>
<dbReference type="Pfam" id="PF01968">
    <property type="entry name" value="Hydantoinase_A"/>
    <property type="match status" value="1"/>
</dbReference>
<dbReference type="Pfam" id="PF05378">
    <property type="entry name" value="Hydant_A_N"/>
    <property type="match status" value="1"/>
</dbReference>
<protein>
    <submittedName>
        <fullName evidence="4">5-oxoprolinase</fullName>
    </submittedName>
</protein>
<accession>A0A917B8N9</accession>
<evidence type="ECO:0000313" key="4">
    <source>
        <dbReference type="EMBL" id="GGF30650.1"/>
    </source>
</evidence>
<sequence>MTVRVAVDIGGTFTDVVGFDEEHGSIVIGKTLSTPNDLIEGIFTGLEAADVDPAATTALVHGSTVVINSLIERKGARAAIITTEGFRDVYEIGRVNRPDAFNLGFTKHRALVPRDDVFEIAERVRADGRVQTPLDQVAARRLARTLAERGIEAAGVVLLHSYRNPEHEVLLGAILREENPGMYVSLSHELTREYREFERTSTTAANAFVGPKVSVYLSRLESELAATGSPAEVSIMQSNGGLSDLAQIRQQSVQMMESGPAGGVVGTIELCKQMGYDDAIAFDMGGTTAKAAVIRSQTFPQAAEYFVGGYRTGLPIRIPCLDIVEVGTGGGSVAWVDSADGLHVGPISAGADPGPACYGRGGVEATVTDAAVVLGLLDSGRALSGELQLDSAAAHSVVSTVADRIGVDTVRTASGILAIAAATMANAVRAVTTERGLDPRDFSLFAYGGNGPLHISLVARELGVSRVVIPPVPAVFSALGMLMADVRHDLVLTEITSLNRTTSEALDSRFVSLEADGRGKLASSGVDDEQMSFIRYADMRYVGQEHSLTVEVPDLFGAYGIGDLKSVFDLAHLDRFGHSAPDENAEIVTLRLSAVGNVARPSWAEIAQAGDDDLVPAPTGERMVVLDPDEGPVPCVVYHRAALLAGQTVTGPAAIEEGTTTTLLRTDDRVVVDTLGNLIMQIGGSAA</sequence>
<dbReference type="InterPro" id="IPR008040">
    <property type="entry name" value="Hydant_A_N"/>
</dbReference>
<reference evidence="4 5" key="1">
    <citation type="journal article" date="2014" name="Int. J. Syst. Evol. Microbiol.">
        <title>Complete genome sequence of Corynebacterium casei LMG S-19264T (=DSM 44701T), isolated from a smear-ripened cheese.</title>
        <authorList>
            <consortium name="US DOE Joint Genome Institute (JGI-PGF)"/>
            <person name="Walter F."/>
            <person name="Albersmeier A."/>
            <person name="Kalinowski J."/>
            <person name="Ruckert C."/>
        </authorList>
    </citation>
    <scope>NUCLEOTIDE SEQUENCE [LARGE SCALE GENOMIC DNA]</scope>
    <source>
        <strain evidence="4 5">CGMCC 1.12976</strain>
    </source>
</reference>
<dbReference type="GO" id="GO:0006749">
    <property type="term" value="P:glutathione metabolic process"/>
    <property type="evidence" value="ECO:0007669"/>
    <property type="project" value="TreeGrafter"/>
</dbReference>
<dbReference type="PANTHER" id="PTHR11365:SF23">
    <property type="entry name" value="HYPOTHETICAL 5-OXOPROLINASE (EUROFUNG)-RELATED"/>
    <property type="match status" value="1"/>
</dbReference>
<dbReference type="Pfam" id="PF19278">
    <property type="entry name" value="Hydant_A_C"/>
    <property type="match status" value="1"/>
</dbReference>